<organism evidence="1 2">
    <name type="scientific">Eretmocerus hayati</name>
    <dbReference type="NCBI Taxonomy" id="131215"/>
    <lineage>
        <taxon>Eukaryota</taxon>
        <taxon>Metazoa</taxon>
        <taxon>Ecdysozoa</taxon>
        <taxon>Arthropoda</taxon>
        <taxon>Hexapoda</taxon>
        <taxon>Insecta</taxon>
        <taxon>Pterygota</taxon>
        <taxon>Neoptera</taxon>
        <taxon>Endopterygota</taxon>
        <taxon>Hymenoptera</taxon>
        <taxon>Apocrita</taxon>
        <taxon>Proctotrupomorpha</taxon>
        <taxon>Chalcidoidea</taxon>
        <taxon>Aphelinidae</taxon>
        <taxon>Aphelininae</taxon>
        <taxon>Eretmocerus</taxon>
    </lineage>
</organism>
<proteinExistence type="predicted"/>
<dbReference type="Proteomes" id="UP001239111">
    <property type="component" value="Chromosome 3"/>
</dbReference>
<reference evidence="1" key="1">
    <citation type="submission" date="2023-04" db="EMBL/GenBank/DDBJ databases">
        <title>A chromosome-level genome assembly of the parasitoid wasp Eretmocerus hayati.</title>
        <authorList>
            <person name="Zhong Y."/>
            <person name="Liu S."/>
            <person name="Liu Y."/>
        </authorList>
    </citation>
    <scope>NUCLEOTIDE SEQUENCE</scope>
    <source>
        <strain evidence="1">ZJU_SS_LIU_2023</strain>
    </source>
</reference>
<protein>
    <submittedName>
        <fullName evidence="1">Uncharacterized protein</fullName>
    </submittedName>
</protein>
<name>A0ACC2NCX1_9HYME</name>
<keyword evidence="2" id="KW-1185">Reference proteome</keyword>
<evidence type="ECO:0000313" key="2">
    <source>
        <dbReference type="Proteomes" id="UP001239111"/>
    </source>
</evidence>
<accession>A0ACC2NCX1</accession>
<gene>
    <name evidence="1" type="ORF">QAD02_000283</name>
</gene>
<sequence>MNIMSIPTGVTNCVDPMTGQELDEETCQEMCKDIWGYLSGSCKDGQCDCSDSVIPNQLPSSSPLTDKNQSSDDDSLENENHGSSYFNMRMAVVGHCAASHL</sequence>
<evidence type="ECO:0000313" key="1">
    <source>
        <dbReference type="EMBL" id="KAJ8669024.1"/>
    </source>
</evidence>
<comment type="caution">
    <text evidence="1">The sequence shown here is derived from an EMBL/GenBank/DDBJ whole genome shotgun (WGS) entry which is preliminary data.</text>
</comment>
<dbReference type="EMBL" id="CM056743">
    <property type="protein sequence ID" value="KAJ8669024.1"/>
    <property type="molecule type" value="Genomic_DNA"/>
</dbReference>